<dbReference type="KEGG" id="mod:AS202_13785"/>
<dbReference type="Pfam" id="PF00149">
    <property type="entry name" value="Metallophos"/>
    <property type="match status" value="1"/>
</dbReference>
<dbReference type="Gene3D" id="2.60.40.10">
    <property type="entry name" value="Immunoglobulins"/>
    <property type="match status" value="1"/>
</dbReference>
<gene>
    <name evidence="5" type="ORF">AS202_13785</name>
</gene>
<dbReference type="GO" id="GO:0016787">
    <property type="term" value="F:hydrolase activity"/>
    <property type="evidence" value="ECO:0007669"/>
    <property type="project" value="InterPro"/>
</dbReference>
<dbReference type="InterPro" id="IPR029052">
    <property type="entry name" value="Metallo-depent_PP-like"/>
</dbReference>
<name>A0AAI8C6S8_9FLAO</name>
<evidence type="ECO:0000313" key="6">
    <source>
        <dbReference type="Proteomes" id="UP000069030"/>
    </source>
</evidence>
<evidence type="ECO:0000256" key="1">
    <source>
        <dbReference type="SAM" id="SignalP"/>
    </source>
</evidence>
<dbReference type="EMBL" id="CP013690">
    <property type="protein sequence ID" value="ALU27162.1"/>
    <property type="molecule type" value="Genomic_DNA"/>
</dbReference>
<keyword evidence="1" id="KW-0732">Signal</keyword>
<dbReference type="PANTHER" id="PTHR43143:SF1">
    <property type="entry name" value="SERINE_THREONINE-PROTEIN PHOSPHATASE CPPED1"/>
    <property type="match status" value="1"/>
</dbReference>
<dbReference type="InterPro" id="IPR013783">
    <property type="entry name" value="Ig-like_fold"/>
</dbReference>
<organism evidence="5 6">
    <name type="scientific">Myroides odoratimimus</name>
    <dbReference type="NCBI Taxonomy" id="76832"/>
    <lineage>
        <taxon>Bacteria</taxon>
        <taxon>Pseudomonadati</taxon>
        <taxon>Bacteroidota</taxon>
        <taxon>Flavobacteriia</taxon>
        <taxon>Flavobacteriales</taxon>
        <taxon>Flavobacteriaceae</taxon>
        <taxon>Myroides</taxon>
    </lineage>
</organism>
<sequence>MKRLLVGISLIITSGAWAQGAQVTGRVFEDTNQNRQYDKGEPLLKDVLISNGKDLVVTNAKGEYKINSLEQGQIFLIKPSGYQSPLSKSNKVEFYIPFGEEHKGYDFPVYKQEEDKPLKAVLLGDLQSDVMDDIHHVEKLVVSELATTPPDLIFPLGDLAFDRLEVFEPLSQALGVIGSPIYYVVGNHDLNFGPGLTLQDRDSSYKKAFGPSYYALEYGEELILVLNNVLPVNDKEYIGTIDEVQKAFIQNVLARYALKYDKVKVMMHIPIEFMEDKQEFLDLFKDYKEVFVAVGHTHTQYHQYFERDNKKPVHQLVAGAVCGAWWQGPHDIEGIPFAMMYDGTWKGYWTLETQKGDYNLSYKVSGRAEDKQIQIWTPEVQEWDKSLEHLNDGYVYANVFAADLNTDVEISFDGVSWQKMEYYEGVDPHYTRLIELQNQGRYKNMKTSPLVDAKRKSKHLWRMPIPKGLKEGPQLIKVKAIDPRYGLNHVENRVLWTPK</sequence>
<feature type="signal peptide" evidence="1">
    <location>
        <begin position="1"/>
        <end position="18"/>
    </location>
</feature>
<dbReference type="Pfam" id="PF16370">
    <property type="entry name" value="MetallophosC"/>
    <property type="match status" value="1"/>
</dbReference>
<reference evidence="5 6" key="1">
    <citation type="journal article" date="2016" name="J. Zhejiang Univ. Sci. B">
        <title>Antibiotic resistance mechanisms of Myroides sp.</title>
        <authorList>
            <person name="Hu S."/>
            <person name="Yuan S."/>
            <person name="Qu H."/>
            <person name="Jiang T."/>
            <person name="Zhou Y."/>
            <person name="Wang M."/>
            <person name="Ming D."/>
        </authorList>
    </citation>
    <scope>NUCLEOTIDE SEQUENCE [LARGE SCALE GENOMIC DNA]</scope>
    <source>
        <strain evidence="5 6">PR63039</strain>
    </source>
</reference>
<dbReference type="InterPro" id="IPR032285">
    <property type="entry name" value="Metallophos_N"/>
</dbReference>
<dbReference type="AlphaFoldDB" id="A0AAI8C6S8"/>
<dbReference type="Gene3D" id="3.60.21.10">
    <property type="match status" value="1"/>
</dbReference>
<dbReference type="Pfam" id="PF16371">
    <property type="entry name" value="MetallophosN"/>
    <property type="match status" value="1"/>
</dbReference>
<feature type="domain" description="Calcineurin-like phosphoesterase N-terminal" evidence="4">
    <location>
        <begin position="40"/>
        <end position="107"/>
    </location>
</feature>
<feature type="chain" id="PRO_5042588875" description="3',5'-cyclic AMP phosphodiesterase CpdA" evidence="1">
    <location>
        <begin position="19"/>
        <end position="499"/>
    </location>
</feature>
<dbReference type="InterPro" id="IPR032288">
    <property type="entry name" value="Metallophos_C"/>
</dbReference>
<evidence type="ECO:0000313" key="5">
    <source>
        <dbReference type="EMBL" id="ALU27162.1"/>
    </source>
</evidence>
<accession>A0AAI8C6S8</accession>
<protein>
    <recommendedName>
        <fullName evidence="7">3',5'-cyclic AMP phosphodiesterase CpdA</fullName>
    </recommendedName>
</protein>
<evidence type="ECO:0008006" key="7">
    <source>
        <dbReference type="Google" id="ProtNLM"/>
    </source>
</evidence>
<feature type="domain" description="Calcineurin-like phosphoesterase C-terminal" evidence="3">
    <location>
        <begin position="317"/>
        <end position="483"/>
    </location>
</feature>
<dbReference type="SUPFAM" id="SSF56300">
    <property type="entry name" value="Metallo-dependent phosphatases"/>
    <property type="match status" value="1"/>
</dbReference>
<dbReference type="PANTHER" id="PTHR43143">
    <property type="entry name" value="METALLOPHOSPHOESTERASE, CALCINEURIN SUPERFAMILY"/>
    <property type="match status" value="1"/>
</dbReference>
<evidence type="ECO:0000259" key="2">
    <source>
        <dbReference type="Pfam" id="PF00149"/>
    </source>
</evidence>
<dbReference type="Proteomes" id="UP000069030">
    <property type="component" value="Chromosome"/>
</dbReference>
<dbReference type="GeneID" id="66975794"/>
<dbReference type="SUPFAM" id="SSF117074">
    <property type="entry name" value="Hypothetical protein PA1324"/>
    <property type="match status" value="1"/>
</dbReference>
<dbReference type="InterPro" id="IPR051918">
    <property type="entry name" value="STPP_CPPED1"/>
</dbReference>
<proteinExistence type="predicted"/>
<dbReference type="InterPro" id="IPR004843">
    <property type="entry name" value="Calcineurin-like_PHP"/>
</dbReference>
<feature type="domain" description="Calcineurin-like phosphoesterase" evidence="2">
    <location>
        <begin position="121"/>
        <end position="299"/>
    </location>
</feature>
<dbReference type="RefSeq" id="WP_006263505.1">
    <property type="nucleotide sequence ID" value="NZ_CP013690.1"/>
</dbReference>
<evidence type="ECO:0000259" key="3">
    <source>
        <dbReference type="Pfam" id="PF16370"/>
    </source>
</evidence>
<evidence type="ECO:0000259" key="4">
    <source>
        <dbReference type="Pfam" id="PF16371"/>
    </source>
</evidence>